<dbReference type="VEuPathDB" id="FungiDB:DFL_008824"/>
<evidence type="ECO:0000256" key="1">
    <source>
        <dbReference type="SAM" id="MobiDB-lite"/>
    </source>
</evidence>
<comment type="caution">
    <text evidence="2">The sequence shown here is derived from an EMBL/GenBank/DDBJ whole genome shotgun (WGS) entry which is preliminary data.</text>
</comment>
<dbReference type="GeneID" id="93591135"/>
<sequence>MLTLSDLNSYDFKGEDANPRWAYPDIKEVVYLDGPTISEGRTWHCPKLPKQDNETGTTPDPSEAEYRTRTLIIPYLVQLTINNTNFFPALFGCANNTDASFPSFSPSPIEAALNEYGKKVEEIRICKNDVVQKVNTWSKDQEDYEELDHCYSIGKFYKWFKSCQPFITPEGTLKELLPVGDKPLDDCDDKAKWVLK</sequence>
<proteinExistence type="predicted"/>
<evidence type="ECO:0000313" key="3">
    <source>
        <dbReference type="Proteomes" id="UP000283090"/>
    </source>
</evidence>
<feature type="region of interest" description="Disordered" evidence="1">
    <location>
        <begin position="42"/>
        <end position="63"/>
    </location>
</feature>
<dbReference type="EMBL" id="SAEB01000012">
    <property type="protein sequence ID" value="RVD80940.1"/>
    <property type="molecule type" value="Genomic_DNA"/>
</dbReference>
<dbReference type="RefSeq" id="XP_067486484.1">
    <property type="nucleotide sequence ID" value="XM_067638613.1"/>
</dbReference>
<accession>A0A436ZPW4</accession>
<organism evidence="2 3">
    <name type="scientific">Arthrobotrys flagrans</name>
    <name type="common">Nematode-trapping fungus</name>
    <name type="synonym">Trichothecium flagrans</name>
    <dbReference type="NCBI Taxonomy" id="97331"/>
    <lineage>
        <taxon>Eukaryota</taxon>
        <taxon>Fungi</taxon>
        <taxon>Dikarya</taxon>
        <taxon>Ascomycota</taxon>
        <taxon>Pezizomycotina</taxon>
        <taxon>Orbiliomycetes</taxon>
        <taxon>Orbiliales</taxon>
        <taxon>Orbiliaceae</taxon>
        <taxon>Arthrobotrys</taxon>
    </lineage>
</organism>
<keyword evidence="3" id="KW-1185">Reference proteome</keyword>
<name>A0A436ZPW4_ARTFL</name>
<evidence type="ECO:0000313" key="2">
    <source>
        <dbReference type="EMBL" id="RVD80940.1"/>
    </source>
</evidence>
<protein>
    <submittedName>
        <fullName evidence="2">Uncharacterized protein</fullName>
    </submittedName>
</protein>
<reference evidence="2 3" key="1">
    <citation type="submission" date="2019-01" db="EMBL/GenBank/DDBJ databases">
        <title>Intercellular communication is required for trap formation in the nematode-trapping fungus Duddingtonia flagrans.</title>
        <authorList>
            <person name="Youssar L."/>
            <person name="Wernet V."/>
            <person name="Hensel N."/>
            <person name="Hildebrandt H.-G."/>
            <person name="Fischer R."/>
        </authorList>
    </citation>
    <scope>NUCLEOTIDE SEQUENCE [LARGE SCALE GENOMIC DNA]</scope>
    <source>
        <strain evidence="2 3">CBS H-5679</strain>
    </source>
</reference>
<gene>
    <name evidence="2" type="ORF">DFL_008824</name>
</gene>
<dbReference type="OrthoDB" id="5307006at2759"/>
<dbReference type="AlphaFoldDB" id="A0A436ZPW4"/>
<dbReference type="Proteomes" id="UP000283090">
    <property type="component" value="Unassembled WGS sequence"/>
</dbReference>